<dbReference type="InterPro" id="IPR037460">
    <property type="entry name" value="SEST-like"/>
</dbReference>
<accession>A0A0N4YBZ2</accession>
<sequence length="290" mass="32423">MVFGTSSFFYFFQMLNNWPRLLMLIWESSHGLGIREVSIELYRQSSTLELHHNRLINSVDDFEQFYGLVVVSACNLSLDDGNATFHWQHYFGDRLIQSIKSERCFTTLLCAEDGIHRVQLSILSANGEIVGIGSLTFDVRPLWIAVIGDSFASGEGNPDVPEHDGGRGPDVVILTTGGNDIGFSDIINAVVHENSKFDISLMDMRQVCIRVLFFFVSHQLDLVAGRLAALGAGSVFVPQYFDFTKNQSRQESLSMQGNAMGAFHPNEDGHRAVAKEILKLLRQSGILERF</sequence>
<organism evidence="3">
    <name type="scientific">Nippostrongylus brasiliensis</name>
    <name type="common">Rat hookworm</name>
    <dbReference type="NCBI Taxonomy" id="27835"/>
    <lineage>
        <taxon>Eukaryota</taxon>
        <taxon>Metazoa</taxon>
        <taxon>Ecdysozoa</taxon>
        <taxon>Nematoda</taxon>
        <taxon>Chromadorea</taxon>
        <taxon>Rhabditida</taxon>
        <taxon>Rhabditina</taxon>
        <taxon>Rhabditomorpha</taxon>
        <taxon>Strongyloidea</taxon>
        <taxon>Heligmosomidae</taxon>
        <taxon>Nippostrongylus</taxon>
    </lineage>
</organism>
<dbReference type="WBParaSite" id="NBR_0001402801-mRNA-1">
    <property type="protein sequence ID" value="NBR_0001402801-mRNA-1"/>
    <property type="gene ID" value="NBR_0001402801"/>
</dbReference>
<dbReference type="SUPFAM" id="SSF52266">
    <property type="entry name" value="SGNH hydrolase"/>
    <property type="match status" value="1"/>
</dbReference>
<dbReference type="InterPro" id="IPR036514">
    <property type="entry name" value="SGNH_hydro_sf"/>
</dbReference>
<evidence type="ECO:0000313" key="3">
    <source>
        <dbReference type="WBParaSite" id="NBR_0001402801-mRNA-1"/>
    </source>
</evidence>
<reference evidence="1 2" key="2">
    <citation type="submission" date="2018-11" db="EMBL/GenBank/DDBJ databases">
        <authorList>
            <consortium name="Pathogen Informatics"/>
        </authorList>
    </citation>
    <scope>NUCLEOTIDE SEQUENCE [LARGE SCALE GENOMIC DNA]</scope>
</reference>
<dbReference type="CDD" id="cd00229">
    <property type="entry name" value="SGNH_hydrolase"/>
    <property type="match status" value="1"/>
</dbReference>
<proteinExistence type="predicted"/>
<dbReference type="PANTHER" id="PTHR37981">
    <property type="entry name" value="LIPASE 2"/>
    <property type="match status" value="1"/>
</dbReference>
<reference evidence="3" key="1">
    <citation type="submission" date="2017-02" db="UniProtKB">
        <authorList>
            <consortium name="WormBaseParasite"/>
        </authorList>
    </citation>
    <scope>IDENTIFICATION</scope>
</reference>
<evidence type="ECO:0000313" key="1">
    <source>
        <dbReference type="EMBL" id="VDL77618.1"/>
    </source>
</evidence>
<keyword evidence="2" id="KW-1185">Reference proteome</keyword>
<dbReference type="EMBL" id="UYSL01021221">
    <property type="protein sequence ID" value="VDL77618.1"/>
    <property type="molecule type" value="Genomic_DNA"/>
</dbReference>
<gene>
    <name evidence="1" type="ORF">NBR_LOCUS14029</name>
</gene>
<dbReference type="GO" id="GO:0016788">
    <property type="term" value="F:hydrolase activity, acting on ester bonds"/>
    <property type="evidence" value="ECO:0007669"/>
    <property type="project" value="InterPro"/>
</dbReference>
<dbReference type="AlphaFoldDB" id="A0A0N4YBZ2"/>
<evidence type="ECO:0000313" key="2">
    <source>
        <dbReference type="Proteomes" id="UP000271162"/>
    </source>
</evidence>
<dbReference type="GO" id="GO:0006629">
    <property type="term" value="P:lipid metabolic process"/>
    <property type="evidence" value="ECO:0007669"/>
    <property type="project" value="TreeGrafter"/>
</dbReference>
<protein>
    <submittedName>
        <fullName evidence="3">SGNH_hydro domain-containing protein</fullName>
    </submittedName>
</protein>
<dbReference type="Gene3D" id="3.40.50.1110">
    <property type="entry name" value="SGNH hydrolase"/>
    <property type="match status" value="1"/>
</dbReference>
<dbReference type="PANTHER" id="PTHR37981:SF1">
    <property type="entry name" value="SGNH HYDROLASE-TYPE ESTERASE DOMAIN-CONTAINING PROTEIN"/>
    <property type="match status" value="1"/>
</dbReference>
<dbReference type="Proteomes" id="UP000271162">
    <property type="component" value="Unassembled WGS sequence"/>
</dbReference>
<name>A0A0N4YBZ2_NIPBR</name>